<dbReference type="InterPro" id="IPR055053">
    <property type="entry name" value="SNaCT11"/>
</dbReference>
<dbReference type="InterPro" id="IPR027417">
    <property type="entry name" value="P-loop_NTPase"/>
</dbReference>
<evidence type="ECO:0000259" key="1">
    <source>
        <dbReference type="PROSITE" id="PS50837"/>
    </source>
</evidence>
<dbReference type="Proteomes" id="UP000000639">
    <property type="component" value="Chromosome"/>
</dbReference>
<dbReference type="HOGENOM" id="CLU_450294_0_0_6"/>
<sequence length="595" mass="69057">MLDDIIKKATGGLDGLVDDLVKSATGKVKEKISEAFAINKLQYFKDNVARIGQVKTILHPDSIVHLTDIFFDQAVLFNDEYIESFSQFGDKQVLVEGGPGQGKSLYLRKLCLKEGTGNSYIPIFIEFRNLRYKNKLKEEIMDAIEDLGVKLDNTLFDFLAKSEKILLLLDGFDEVPNNERKRVARELETIVRTYPKLRVVISSRPDSGMGSSFYFSKKKISPMTLVTQQDFVKHLYKADRQSESINNILSNSSFISEITTTPLLLTLFTITYNTRQFKPDSLAEFYSLIFPTMLYRHDRMKIGFERERKAGLTDYQMQRLFDSISFLSLHDNNTRFPVLQFQGYLERAAKLERLPENIEDLLIDDITSITALIIRDGFNYFSFTHKSIQEYFASVFIFRLPESRKKSFYNLVITDFDEFRKWQNTLSFLETIDERNYTKYFSIPYKKKALCLNSKSIVNINYLSLLKLIGGDSKVCVDESGEIKEIYWGDTLSSVLYVEYSDFAKKNILQFLANNKLMIANLLSYCDESDYTNFQQFNGYFTIEIDKLMRLCKIQKDASKYLSEKFELSKFKSEVLEMEFELNKSDLATDEILPF</sequence>
<proteinExistence type="predicted"/>
<evidence type="ECO:0000313" key="2">
    <source>
        <dbReference type="EMBL" id="ABM04123.1"/>
    </source>
</evidence>
<dbReference type="Gene3D" id="3.40.50.300">
    <property type="entry name" value="P-loop containing nucleotide triphosphate hydrolases"/>
    <property type="match status" value="1"/>
</dbReference>
<dbReference type="OrthoDB" id="6384710at2"/>
<dbReference type="KEGG" id="pin:Ping_2386"/>
<organism evidence="2 3">
    <name type="scientific">Psychromonas ingrahamii (strain DSM 17664 / CCUG 51855 / 37)</name>
    <dbReference type="NCBI Taxonomy" id="357804"/>
    <lineage>
        <taxon>Bacteria</taxon>
        <taxon>Pseudomonadati</taxon>
        <taxon>Pseudomonadota</taxon>
        <taxon>Gammaproteobacteria</taxon>
        <taxon>Alteromonadales</taxon>
        <taxon>Psychromonadaceae</taxon>
        <taxon>Psychromonas</taxon>
    </lineage>
</organism>
<dbReference type="PANTHER" id="PTHR46844:SF1">
    <property type="entry name" value="SLR5058 PROTEIN"/>
    <property type="match status" value="1"/>
</dbReference>
<evidence type="ECO:0000313" key="3">
    <source>
        <dbReference type="Proteomes" id="UP000000639"/>
    </source>
</evidence>
<dbReference type="eggNOG" id="COG5635">
    <property type="taxonomic scope" value="Bacteria"/>
</dbReference>
<gene>
    <name evidence="2" type="ordered locus">Ping_2386</name>
</gene>
<dbReference type="EMBL" id="CP000510">
    <property type="protein sequence ID" value="ABM04123.1"/>
    <property type="molecule type" value="Genomic_DNA"/>
</dbReference>
<feature type="domain" description="NACHT" evidence="1">
    <location>
        <begin position="91"/>
        <end position="207"/>
    </location>
</feature>
<dbReference type="PROSITE" id="PS50837">
    <property type="entry name" value="NACHT"/>
    <property type="match status" value="1"/>
</dbReference>
<dbReference type="RefSeq" id="WP_011770683.1">
    <property type="nucleotide sequence ID" value="NC_008709.1"/>
</dbReference>
<dbReference type="AlphaFoldDB" id="A1SXA8"/>
<dbReference type="SUPFAM" id="SSF52540">
    <property type="entry name" value="P-loop containing nucleoside triphosphate hydrolases"/>
    <property type="match status" value="1"/>
</dbReference>
<reference evidence="2 3" key="1">
    <citation type="submission" date="2007-01" db="EMBL/GenBank/DDBJ databases">
        <title>Complete sequence of Psychromonas ingrahamii 37.</title>
        <authorList>
            <consortium name="US DOE Joint Genome Institute"/>
            <person name="Copeland A."/>
            <person name="Lucas S."/>
            <person name="Lapidus A."/>
            <person name="Barry K."/>
            <person name="Detter J.C."/>
            <person name="Glavina del Rio T."/>
            <person name="Hammon N."/>
            <person name="Israni S."/>
            <person name="Dalin E."/>
            <person name="Tice H."/>
            <person name="Pitluck S."/>
            <person name="Thompson L.S."/>
            <person name="Brettin T."/>
            <person name="Bruce D."/>
            <person name="Han C."/>
            <person name="Tapia R."/>
            <person name="Schmutz J."/>
            <person name="Larimer F."/>
            <person name="Land M."/>
            <person name="Hauser L."/>
            <person name="Kyrpides N."/>
            <person name="Ivanova N."/>
            <person name="Staley J."/>
            <person name="Richardson P."/>
        </authorList>
    </citation>
    <scope>NUCLEOTIDE SEQUENCE [LARGE SCALE GENOMIC DNA]</scope>
    <source>
        <strain evidence="2 3">37</strain>
    </source>
</reference>
<dbReference type="Pfam" id="PF22716">
    <property type="entry name" value="SNaCT11"/>
    <property type="match status" value="1"/>
</dbReference>
<dbReference type="Pfam" id="PF05729">
    <property type="entry name" value="NACHT"/>
    <property type="match status" value="1"/>
</dbReference>
<keyword evidence="3" id="KW-1185">Reference proteome</keyword>
<dbReference type="InterPro" id="IPR007111">
    <property type="entry name" value="NACHT_NTPase"/>
</dbReference>
<protein>
    <submittedName>
        <fullName evidence="2">Putative signal transduction protein with Nacht domain</fullName>
    </submittedName>
</protein>
<accession>A1SXA8</accession>
<dbReference type="PANTHER" id="PTHR46844">
    <property type="entry name" value="SLR5058 PROTEIN"/>
    <property type="match status" value="1"/>
</dbReference>
<name>A1SXA8_PSYIN</name>